<dbReference type="NCBIfam" id="TIGR02914">
    <property type="entry name" value="EpsI_fam"/>
    <property type="match status" value="1"/>
</dbReference>
<keyword evidence="1" id="KW-0732">Signal</keyword>
<feature type="chain" id="PRO_5021977228" evidence="1">
    <location>
        <begin position="22"/>
        <end position="228"/>
    </location>
</feature>
<feature type="domain" description="Methanolan biosynthesis EpsI" evidence="2">
    <location>
        <begin position="6"/>
        <end position="216"/>
    </location>
</feature>
<accession>A0A557SKR8</accession>
<dbReference type="InterPro" id="IPR014263">
    <property type="entry name" value="Methanolan_biosynth_EpsI"/>
</dbReference>
<evidence type="ECO:0000313" key="4">
    <source>
        <dbReference type="Proteomes" id="UP000318349"/>
    </source>
</evidence>
<gene>
    <name evidence="3" type="primary">epsI</name>
    <name evidence="3" type="ORF">FHP89_05780</name>
</gene>
<reference evidence="3 4" key="1">
    <citation type="submission" date="2019-07" db="EMBL/GenBank/DDBJ databases">
        <title>The pathways for chlorine oxyanion respiration interact through the shared metabolite chlorate.</title>
        <authorList>
            <person name="Barnum T.P."/>
            <person name="Cheng Y."/>
            <person name="Hill K.A."/>
            <person name="Lucas L.N."/>
            <person name="Carlson H.K."/>
            <person name="Coates J.D."/>
        </authorList>
    </citation>
    <scope>NUCLEOTIDE SEQUENCE [LARGE SCALE GENOMIC DNA]</scope>
    <source>
        <strain evidence="3 4">SFB-1</strain>
    </source>
</reference>
<dbReference type="NCBIfam" id="NF045609">
    <property type="entry name" value="EpsI_type_B"/>
    <property type="match status" value="1"/>
</dbReference>
<name>A0A557SKR8_9RHOO</name>
<dbReference type="Proteomes" id="UP000318349">
    <property type="component" value="Unassembled WGS sequence"/>
</dbReference>
<comment type="caution">
    <text evidence="3">The sequence shown here is derived from an EMBL/GenBank/DDBJ whole genome shotgun (WGS) entry which is preliminary data.</text>
</comment>
<dbReference type="AlphaFoldDB" id="A0A557SKR8"/>
<evidence type="ECO:0000313" key="3">
    <source>
        <dbReference type="EMBL" id="TVO77993.1"/>
    </source>
</evidence>
<dbReference type="EMBL" id="VMNI01000006">
    <property type="protein sequence ID" value="TVO77993.1"/>
    <property type="molecule type" value="Genomic_DNA"/>
</dbReference>
<protein>
    <submittedName>
        <fullName evidence="3">EpsI family protein</fullName>
    </submittedName>
</protein>
<sequence>MKRTSLVLLALMILSVISAHALTPTIKLVEQNGKPNLEEIVPDKFGSWALDPNQVVAVVNPVQEENIKRVYDQTLSRTYLRPDGYRIMLSIAYGADQRSGEALGVHYPEVCYPAQGFEVVSNSKGSVSTDHSNLPVRRLETKLGTQRKEPVTYWTTLGEYLTLGGLDRRLIELRYGLKGEIPDGLLFRVSSIDNDSPRAFDIHERFIKELLQQLPERSRVQLAGSGVQ</sequence>
<evidence type="ECO:0000256" key="1">
    <source>
        <dbReference type="SAM" id="SignalP"/>
    </source>
</evidence>
<feature type="signal peptide" evidence="1">
    <location>
        <begin position="1"/>
        <end position="21"/>
    </location>
</feature>
<dbReference type="Pfam" id="PF11984">
    <property type="entry name" value="DUF3485"/>
    <property type="match status" value="1"/>
</dbReference>
<evidence type="ECO:0000259" key="2">
    <source>
        <dbReference type="Pfam" id="PF11984"/>
    </source>
</evidence>
<proteinExistence type="predicted"/>
<organism evidence="3 4">
    <name type="scientific">Denitromonas halophila</name>
    <dbReference type="NCBI Taxonomy" id="1629404"/>
    <lineage>
        <taxon>Bacteria</taxon>
        <taxon>Pseudomonadati</taxon>
        <taxon>Pseudomonadota</taxon>
        <taxon>Betaproteobacteria</taxon>
        <taxon>Rhodocyclales</taxon>
        <taxon>Zoogloeaceae</taxon>
        <taxon>Denitromonas</taxon>
    </lineage>
</organism>
<dbReference type="InterPro" id="IPR054653">
    <property type="entry name" value="EpsI_type_B_pred"/>
</dbReference>